<gene>
    <name evidence="10" type="primary">LOC106799545</name>
    <name evidence="9" type="ORF">GLYMA_08G234400</name>
</gene>
<dbReference type="PANTHER" id="PTHR46758:SF9">
    <property type="entry name" value="MYND-TYPE DOMAIN-CONTAINING PROTEIN"/>
    <property type="match status" value="1"/>
</dbReference>
<evidence type="ECO:0000256" key="5">
    <source>
        <dbReference type="SAM" id="Coils"/>
    </source>
</evidence>
<dbReference type="InterPro" id="IPR044508">
    <property type="entry name" value="At5g50450/At1g67340-like"/>
</dbReference>
<feature type="domain" description="MYND-type" evidence="8">
    <location>
        <begin position="79"/>
        <end position="118"/>
    </location>
</feature>
<evidence type="ECO:0000259" key="7">
    <source>
        <dbReference type="PROSITE" id="PS50089"/>
    </source>
</evidence>
<dbReference type="AlphaFoldDB" id="A0A0R0IUS8"/>
<organism evidence="9">
    <name type="scientific">Glycine max</name>
    <name type="common">Soybean</name>
    <name type="synonym">Glycine hispida</name>
    <dbReference type="NCBI Taxonomy" id="3847"/>
    <lineage>
        <taxon>Eukaryota</taxon>
        <taxon>Viridiplantae</taxon>
        <taxon>Streptophyta</taxon>
        <taxon>Embryophyta</taxon>
        <taxon>Tracheophyta</taxon>
        <taxon>Spermatophyta</taxon>
        <taxon>Magnoliopsida</taxon>
        <taxon>eudicotyledons</taxon>
        <taxon>Gunneridae</taxon>
        <taxon>Pentapetalae</taxon>
        <taxon>rosids</taxon>
        <taxon>fabids</taxon>
        <taxon>Fabales</taxon>
        <taxon>Fabaceae</taxon>
        <taxon>Papilionoideae</taxon>
        <taxon>50 kb inversion clade</taxon>
        <taxon>NPAAA clade</taxon>
        <taxon>indigoferoid/millettioid clade</taxon>
        <taxon>Phaseoleae</taxon>
        <taxon>Glycine</taxon>
        <taxon>Glycine subgen. Soja</taxon>
    </lineage>
</organism>
<keyword evidence="1" id="KW-0479">Metal-binding</keyword>
<dbReference type="PROSITE" id="PS50865">
    <property type="entry name" value="ZF_MYND_2"/>
    <property type="match status" value="2"/>
</dbReference>
<dbReference type="RefSeq" id="XP_040874302.1">
    <property type="nucleotide sequence ID" value="XM_041018368.1"/>
</dbReference>
<dbReference type="InterPro" id="IPR013083">
    <property type="entry name" value="Znf_RING/FYVE/PHD"/>
</dbReference>
<evidence type="ECO:0000256" key="1">
    <source>
        <dbReference type="ARBA" id="ARBA00022723"/>
    </source>
</evidence>
<keyword evidence="6" id="KW-0472">Membrane</keyword>
<dbReference type="SMR" id="A0A0R0IUS8"/>
<proteinExistence type="predicted"/>
<evidence type="ECO:0000259" key="8">
    <source>
        <dbReference type="PROSITE" id="PS50865"/>
    </source>
</evidence>
<reference evidence="9 10" key="1">
    <citation type="journal article" date="2010" name="Nature">
        <title>Genome sequence of the palaeopolyploid soybean.</title>
        <authorList>
            <person name="Schmutz J."/>
            <person name="Cannon S.B."/>
            <person name="Schlueter J."/>
            <person name="Ma J."/>
            <person name="Mitros T."/>
            <person name="Nelson W."/>
            <person name="Hyten D.L."/>
            <person name="Song Q."/>
            <person name="Thelen J.J."/>
            <person name="Cheng J."/>
            <person name="Xu D."/>
            <person name="Hellsten U."/>
            <person name="May G.D."/>
            <person name="Yu Y."/>
            <person name="Sakurai T."/>
            <person name="Umezawa T."/>
            <person name="Bhattacharyya M.K."/>
            <person name="Sandhu D."/>
            <person name="Valliyodan B."/>
            <person name="Lindquist E."/>
            <person name="Peto M."/>
            <person name="Grant D."/>
            <person name="Shu S."/>
            <person name="Goodstein D."/>
            <person name="Barry K."/>
            <person name="Futrell-Griggs M."/>
            <person name="Abernathy B."/>
            <person name="Du J."/>
            <person name="Tian Z."/>
            <person name="Zhu L."/>
            <person name="Gill N."/>
            <person name="Joshi T."/>
            <person name="Libault M."/>
            <person name="Sethuraman A."/>
            <person name="Zhang X.-C."/>
            <person name="Shinozaki K."/>
            <person name="Nguyen H.T."/>
            <person name="Wing R.A."/>
            <person name="Cregan P."/>
            <person name="Specht J."/>
            <person name="Grimwood J."/>
            <person name="Rokhsar D."/>
            <person name="Stacey G."/>
            <person name="Shoemaker R.C."/>
            <person name="Jackson S.A."/>
        </authorList>
    </citation>
    <scope>NUCLEOTIDE SEQUENCE [LARGE SCALE GENOMIC DNA]</scope>
    <source>
        <strain evidence="10">cv. Williams 82</strain>
        <tissue evidence="9">Callus</tissue>
    </source>
</reference>
<keyword evidence="6" id="KW-0812">Transmembrane</keyword>
<reference evidence="9" key="3">
    <citation type="submission" date="2018-07" db="EMBL/GenBank/DDBJ databases">
        <title>WGS assembly of Glycine max.</title>
        <authorList>
            <person name="Schmutz J."/>
            <person name="Cannon S."/>
            <person name="Schlueter J."/>
            <person name="Ma J."/>
            <person name="Mitros T."/>
            <person name="Nelson W."/>
            <person name="Hyten D."/>
            <person name="Song Q."/>
            <person name="Thelen J."/>
            <person name="Cheng J."/>
            <person name="Xu D."/>
            <person name="Hellsten U."/>
            <person name="May G."/>
            <person name="Yu Y."/>
            <person name="Sakurai T."/>
            <person name="Umezawa T."/>
            <person name="Bhattacharyya M."/>
            <person name="Sandhu D."/>
            <person name="Valliyodan B."/>
            <person name="Lindquist E."/>
            <person name="Peto M."/>
            <person name="Grant D."/>
            <person name="Shu S."/>
            <person name="Goodstein D."/>
            <person name="Barry K."/>
            <person name="Futrell-Griggs M."/>
            <person name="Abernathy B."/>
            <person name="Du J."/>
            <person name="Tian Z."/>
            <person name="Zhu L."/>
            <person name="Gill N."/>
            <person name="Joshi T."/>
            <person name="Libault M."/>
            <person name="Sethuraman A."/>
            <person name="Zhang X."/>
            <person name="Shinozaki K."/>
            <person name="Nguyen H."/>
            <person name="Wing R."/>
            <person name="Cregan P."/>
            <person name="Specht J."/>
            <person name="Grimwood J."/>
            <person name="Rokhsar D."/>
            <person name="Stacey G."/>
            <person name="Shoemaker R."/>
            <person name="Jackson S."/>
        </authorList>
    </citation>
    <scope>NUCLEOTIDE SEQUENCE</scope>
    <source>
        <tissue evidence="9">Callus</tissue>
    </source>
</reference>
<evidence type="ECO:0008006" key="12">
    <source>
        <dbReference type="Google" id="ProtNLM"/>
    </source>
</evidence>
<feature type="domain" description="MYND-type" evidence="8">
    <location>
        <begin position="194"/>
        <end position="231"/>
    </location>
</feature>
<dbReference type="GO" id="GO:0008270">
    <property type="term" value="F:zinc ion binding"/>
    <property type="evidence" value="ECO:0007669"/>
    <property type="project" value="UniProtKB-KW"/>
</dbReference>
<feature type="transmembrane region" description="Helical" evidence="6">
    <location>
        <begin position="12"/>
        <end position="34"/>
    </location>
</feature>
<keyword evidence="3" id="KW-0862">Zinc</keyword>
<keyword evidence="6" id="KW-1133">Transmembrane helix</keyword>
<evidence type="ECO:0000256" key="4">
    <source>
        <dbReference type="PROSITE-ProRule" id="PRU00134"/>
    </source>
</evidence>
<keyword evidence="5" id="KW-0175">Coiled coil</keyword>
<dbReference type="OrthoDB" id="437457at2759"/>
<dbReference type="InterPro" id="IPR002893">
    <property type="entry name" value="Znf_MYND"/>
</dbReference>
<keyword evidence="11" id="KW-1185">Reference proteome</keyword>
<dbReference type="Gene3D" id="3.30.40.10">
    <property type="entry name" value="Zinc/RING finger domain, C3HC4 (zinc finger)"/>
    <property type="match status" value="1"/>
</dbReference>
<evidence type="ECO:0000256" key="6">
    <source>
        <dbReference type="SAM" id="Phobius"/>
    </source>
</evidence>
<dbReference type="Pfam" id="PF13920">
    <property type="entry name" value="zf-C3HC4_3"/>
    <property type="match status" value="1"/>
</dbReference>
<dbReference type="Pfam" id="PF01753">
    <property type="entry name" value="zf-MYND"/>
    <property type="match status" value="2"/>
</dbReference>
<name>A0A0R0IUS8_SOYBN</name>
<dbReference type="EnsemblPlants" id="KRH44834">
    <property type="protein sequence ID" value="KRH44834"/>
    <property type="gene ID" value="GLYMA_08G234400"/>
</dbReference>
<dbReference type="PROSITE" id="PS50089">
    <property type="entry name" value="ZF_RING_2"/>
    <property type="match status" value="1"/>
</dbReference>
<dbReference type="SUPFAM" id="SSF144232">
    <property type="entry name" value="HIT/MYND zinc finger-like"/>
    <property type="match status" value="2"/>
</dbReference>
<sequence>MPAYGVNMNEMNLNCVLMIILMIILPILGLLLWLENKLSNNFCESNHYSKWKELVQINDEINSLLFGQDGNTSSAHCACSFCGRLSDIVTRCSCCNTAIYCSNACHVMHWRFCHKYECVEIEMSEDLLESPSHRTHCLLMEPENDKYSFNQLDEQKIYEGDAYYIEGGEEQNSVELSDETAMPRHGNINGINGCVVCGNPSCKACSRCIVIKSCSRTCQHFDWRSGHRFQCLVEKENSSEAALVNQARPAYGNVIFHCLVENHKNSNEVEDNAHLSIPLCLEFLSGNTNSRALNSSSLSQDATNNAREVEDQLRSLKKELAKIKDENITLRSECDEWGARARNSIDRLYSFKKENEHQLFILKQENELISNAEKQACQMINSLSQRLHCLQIAVESGVEERQKQEEYVHMLQNECTKAKIELQEQNKCIQRLALELDKTTQFVGCSICLTNEKNMTFGCGHMTCLECGSKIHKCHICRRKITIRIRLFSD</sequence>
<dbReference type="EMBL" id="CM000841">
    <property type="protein sequence ID" value="KRH44834.1"/>
    <property type="molecule type" value="Genomic_DNA"/>
</dbReference>
<evidence type="ECO:0000256" key="3">
    <source>
        <dbReference type="ARBA" id="ARBA00022833"/>
    </source>
</evidence>
<dbReference type="PANTHER" id="PTHR46758">
    <property type="entry name" value="MYND DOMAIN-CONTAINING"/>
    <property type="match status" value="1"/>
</dbReference>
<evidence type="ECO:0000313" key="9">
    <source>
        <dbReference type="EMBL" id="KRH44834.1"/>
    </source>
</evidence>
<dbReference type="GeneID" id="106799545"/>
<feature type="coiled-coil region" evidence="5">
    <location>
        <begin position="299"/>
        <end position="333"/>
    </location>
</feature>
<dbReference type="Gramene" id="KRH44834">
    <property type="protein sequence ID" value="KRH44834"/>
    <property type="gene ID" value="GLYMA_08G234400"/>
</dbReference>
<keyword evidence="2 4" id="KW-0863">Zinc-finger</keyword>
<dbReference type="InterPro" id="IPR001841">
    <property type="entry name" value="Znf_RING"/>
</dbReference>
<reference evidence="10" key="2">
    <citation type="submission" date="2018-02" db="UniProtKB">
        <authorList>
            <consortium name="EnsemblPlants"/>
        </authorList>
    </citation>
    <scope>IDENTIFICATION</scope>
    <source>
        <strain evidence="10">Williams 82</strain>
    </source>
</reference>
<evidence type="ECO:0000313" key="10">
    <source>
        <dbReference type="EnsemblPlants" id="KRH44834"/>
    </source>
</evidence>
<accession>A0A0R0IUS8</accession>
<feature type="domain" description="RING-type" evidence="7">
    <location>
        <begin position="445"/>
        <end position="478"/>
    </location>
</feature>
<dbReference type="Gene3D" id="6.10.140.2220">
    <property type="match status" value="2"/>
</dbReference>
<evidence type="ECO:0000313" key="11">
    <source>
        <dbReference type="Proteomes" id="UP000008827"/>
    </source>
</evidence>
<dbReference type="Proteomes" id="UP000008827">
    <property type="component" value="Chromosome 8"/>
</dbReference>
<protein>
    <recommendedName>
        <fullName evidence="12">MYND-type domain-containing protein</fullName>
    </recommendedName>
</protein>
<evidence type="ECO:0000256" key="2">
    <source>
        <dbReference type="ARBA" id="ARBA00022771"/>
    </source>
</evidence>